<dbReference type="GO" id="GO:0012505">
    <property type="term" value="C:endomembrane system"/>
    <property type="evidence" value="ECO:0007669"/>
    <property type="project" value="UniProtKB-SubCell"/>
</dbReference>
<dbReference type="InterPro" id="IPR004316">
    <property type="entry name" value="SWEET_rpt"/>
</dbReference>
<evidence type="ECO:0000313" key="13">
    <source>
        <dbReference type="Proteomes" id="UP000583929"/>
    </source>
</evidence>
<dbReference type="FunFam" id="1.20.1280.290:FF:000002">
    <property type="entry name" value="Bidirectional sugar transporter SWEET"/>
    <property type="match status" value="2"/>
</dbReference>
<dbReference type="Pfam" id="PF07734">
    <property type="entry name" value="FBA_1"/>
    <property type="match status" value="1"/>
</dbReference>
<dbReference type="InterPro" id="IPR017451">
    <property type="entry name" value="F-box-assoc_interact_dom"/>
</dbReference>
<feature type="transmembrane region" description="Helical" evidence="10">
    <location>
        <begin position="6"/>
        <end position="31"/>
    </location>
</feature>
<dbReference type="InterPro" id="IPR001810">
    <property type="entry name" value="F-box_dom"/>
</dbReference>
<dbReference type="SUPFAM" id="SSF81383">
    <property type="entry name" value="F-box domain"/>
    <property type="match status" value="1"/>
</dbReference>
<feature type="transmembrane region" description="Helical" evidence="10">
    <location>
        <begin position="186"/>
        <end position="209"/>
    </location>
</feature>
<keyword evidence="13" id="KW-1185">Reference proteome</keyword>
<feature type="transmembrane region" description="Helical" evidence="10">
    <location>
        <begin position="127"/>
        <end position="153"/>
    </location>
</feature>
<dbReference type="SMART" id="SM00256">
    <property type="entry name" value="FBOX"/>
    <property type="match status" value="1"/>
</dbReference>
<feature type="transmembrane region" description="Helical" evidence="10">
    <location>
        <begin position="67"/>
        <end position="89"/>
    </location>
</feature>
<dbReference type="CDD" id="cd22157">
    <property type="entry name" value="F-box_AtFBW1-like"/>
    <property type="match status" value="1"/>
</dbReference>
<dbReference type="AlphaFoldDB" id="A0A7J6HBY4"/>
<feature type="transmembrane region" description="Helical" evidence="10">
    <location>
        <begin position="160"/>
        <end position="180"/>
    </location>
</feature>
<sequence length="1256" mass="142905">MAVSLSFIIGIIGNVISFLVFTSPIKTFWGVLKKKSTENYQGLPYITTLLSTSLWTFYGILNPNGLLIMTVNGAGAILQLIYVIIFLIYAPMDKKLKTGKLFAILDVGFFGSVIVLTLFAIREEIKLTFVGLLCAALTIGMYASPLTVMGLVIRMKSVEYMPFFLSFFLFLNAGIWSIYSMLVKDFFIGVPNAIGFILGCAQLILYSVYRNKSKKPLEVLEEEGSVTLKERAVEMQEHGGDGEEVHFKNKSLNKGLSLPKPLIKRLYSMPTKIMKTISLNSYELDSAWALGLGEDIEAAEKKSSLTTVEPSTLNPSGLHPPNQVPAESLARLKWVSKSWHGLITDPSFAFQHHHKNDGLSSTSILLSWVSSDLTGDEEMKPLRSAFRIPEAVYPTDFFNLFHCMSDFFDHLPHTYLWDEMYDFYRTYHCNGIICIAQYFMDKGQSVLINPVIRETRILPATSINDRGIVRTHGEGFGYDLQANDFKLVRIFGHRFTCSAELYSMNSDSWKEIVIDEELEEAPFCRGRGVLCKGVFYWLMLLNTGYETILTFDMSTEEFHTRPPPVGPIQGAANDNDEEFLIVEYEKCLVEWNQSVALLMVKVEEFEVNLPCTIEMWVLDDNNDGEYSWTQHPTIGNFETYYSPLIFWNTDELLMVNYRHGVVSYNLNYQTFRSLLIPRLNVSTCISNYYVQSLISIEMRRFCGNFPDELLEEIMSWLPPDSLRRFKCVCKSWRVLITSLIRNPEFVAKHLANMKNKKLCSPFIHLRNVITTNYTERQEGTYFLTLANDDVEDDYTDDLDDNLYIPCEFKIVANASPGDGSGERVVGFGYDSNTNEYKLVNIKSLYEDEDGPYKAEVFQIIPFPENVSETEKEWDILAEWTKIAVWKDRLVLFFYPELDPMVIDMWVMDASSGGVCDSYSWSKHLTIGPLENISYPLAFWDADELFMETKDGEIIFYNLGSQELNDHTVSLEPFHRNRLVTYAKSLVSVVQREERSTKVESRKIPPSKKGKEFLTLIQNKGLSMASAIIIFFGLLGNISTGLLYVSPTILKRRSTEEFESIPYISKLLNAYFWVYYGVIKPDSILVATINMFGALVEIIFLFIFLLYAPPRMKIRTAILVVVLDVVFPAAAILLTQFTLHGDTRIDVAGLLCMIFSMIAYASPLSAMKTVYLTKSVEYMPFLLSLVFFFNGGIWTIYALLAKDLFVGIPNGTGFFLGCLQLVLYAIYWKPKSSDQVGDILADQPQTEPLIKSSEQLE</sequence>
<dbReference type="PANTHER" id="PTHR10791">
    <property type="entry name" value="RAG1-ACTIVATING PROTEIN 1"/>
    <property type="match status" value="1"/>
</dbReference>
<evidence type="ECO:0000256" key="4">
    <source>
        <dbReference type="ARBA" id="ARBA00022597"/>
    </source>
</evidence>
<dbReference type="GO" id="GO:0051119">
    <property type="term" value="F:sugar transmembrane transporter activity"/>
    <property type="evidence" value="ECO:0007669"/>
    <property type="project" value="InterPro"/>
</dbReference>
<gene>
    <name evidence="12" type="ORF">G4B88_011832</name>
</gene>
<feature type="transmembrane region" description="Helical" evidence="10">
    <location>
        <begin position="43"/>
        <end position="61"/>
    </location>
</feature>
<feature type="transmembrane region" description="Helical" evidence="10">
    <location>
        <begin position="101"/>
        <end position="121"/>
    </location>
</feature>
<accession>A0A7J6HBY4</accession>
<feature type="domain" description="F-box" evidence="11">
    <location>
        <begin position="699"/>
        <end position="750"/>
    </location>
</feature>
<evidence type="ECO:0000256" key="1">
    <source>
        <dbReference type="ARBA" id="ARBA00004127"/>
    </source>
</evidence>
<evidence type="ECO:0000256" key="6">
    <source>
        <dbReference type="ARBA" id="ARBA00022737"/>
    </source>
</evidence>
<dbReference type="Gene3D" id="1.20.1280.290">
    <property type="match status" value="4"/>
</dbReference>
<evidence type="ECO:0000256" key="9">
    <source>
        <dbReference type="SAM" id="MobiDB-lite"/>
    </source>
</evidence>
<evidence type="ECO:0000256" key="8">
    <source>
        <dbReference type="ARBA" id="ARBA00023136"/>
    </source>
</evidence>
<keyword evidence="6" id="KW-0677">Repeat</keyword>
<protein>
    <recommendedName>
        <fullName evidence="11">F-box domain-containing protein</fullName>
    </recommendedName>
</protein>
<dbReference type="Gene3D" id="1.20.1280.50">
    <property type="match status" value="1"/>
</dbReference>
<evidence type="ECO:0000313" key="12">
    <source>
        <dbReference type="EMBL" id="KAF4392837.1"/>
    </source>
</evidence>
<dbReference type="InterPro" id="IPR047664">
    <property type="entry name" value="SWEET"/>
</dbReference>
<feature type="transmembrane region" description="Helical" evidence="10">
    <location>
        <begin position="1020"/>
        <end position="1044"/>
    </location>
</feature>
<dbReference type="Proteomes" id="UP000583929">
    <property type="component" value="Unassembled WGS sequence"/>
</dbReference>
<comment type="similarity">
    <text evidence="2">Belongs to the SWEET sugar transporter family.</text>
</comment>
<dbReference type="PANTHER" id="PTHR10791:SF142">
    <property type="entry name" value="BIDIRECTIONAL SUGAR TRANSPORTER SWEET16"/>
    <property type="match status" value="1"/>
</dbReference>
<organism evidence="12 13">
    <name type="scientific">Cannabis sativa</name>
    <name type="common">Hemp</name>
    <name type="synonym">Marijuana</name>
    <dbReference type="NCBI Taxonomy" id="3483"/>
    <lineage>
        <taxon>Eukaryota</taxon>
        <taxon>Viridiplantae</taxon>
        <taxon>Streptophyta</taxon>
        <taxon>Embryophyta</taxon>
        <taxon>Tracheophyta</taxon>
        <taxon>Spermatophyta</taxon>
        <taxon>Magnoliopsida</taxon>
        <taxon>eudicotyledons</taxon>
        <taxon>Gunneridae</taxon>
        <taxon>Pentapetalae</taxon>
        <taxon>rosids</taxon>
        <taxon>fabids</taxon>
        <taxon>Rosales</taxon>
        <taxon>Cannabaceae</taxon>
        <taxon>Cannabis</taxon>
    </lineage>
</organism>
<evidence type="ECO:0000256" key="7">
    <source>
        <dbReference type="ARBA" id="ARBA00022989"/>
    </source>
</evidence>
<proteinExistence type="inferred from homology"/>
<evidence type="ECO:0000256" key="5">
    <source>
        <dbReference type="ARBA" id="ARBA00022692"/>
    </source>
</evidence>
<feature type="region of interest" description="Disordered" evidence="9">
    <location>
        <begin position="301"/>
        <end position="322"/>
    </location>
</feature>
<evidence type="ECO:0000256" key="3">
    <source>
        <dbReference type="ARBA" id="ARBA00022448"/>
    </source>
</evidence>
<evidence type="ECO:0000256" key="2">
    <source>
        <dbReference type="ARBA" id="ARBA00007809"/>
    </source>
</evidence>
<keyword evidence="5 10" id="KW-0812">Transmembrane</keyword>
<dbReference type="Pfam" id="PF03083">
    <property type="entry name" value="MtN3_slv"/>
    <property type="match status" value="4"/>
</dbReference>
<feature type="transmembrane region" description="Helical" evidence="10">
    <location>
        <begin position="1205"/>
        <end position="1226"/>
    </location>
</feature>
<dbReference type="GO" id="GO:0051260">
    <property type="term" value="P:protein homooligomerization"/>
    <property type="evidence" value="ECO:0007669"/>
    <property type="project" value="UniProtKB-ARBA"/>
</dbReference>
<dbReference type="FunFam" id="1.20.1280.290:FF:000001">
    <property type="entry name" value="Bidirectional sugar transporter SWEET"/>
    <property type="match status" value="1"/>
</dbReference>
<comment type="subcellular location">
    <subcellularLocation>
        <location evidence="1">Endomembrane system</location>
        <topology evidence="1">Multi-pass membrane protein</topology>
    </subcellularLocation>
</comment>
<keyword evidence="3" id="KW-0813">Transport</keyword>
<dbReference type="EMBL" id="JAATIQ010000050">
    <property type="protein sequence ID" value="KAF4392837.1"/>
    <property type="molecule type" value="Genomic_DNA"/>
</dbReference>
<feature type="transmembrane region" description="Helical" evidence="10">
    <location>
        <begin position="1083"/>
        <end position="1105"/>
    </location>
</feature>
<reference evidence="12 13" key="1">
    <citation type="journal article" date="2020" name="bioRxiv">
        <title>Sequence and annotation of 42 cannabis genomes reveals extensive copy number variation in cannabinoid synthesis and pathogen resistance genes.</title>
        <authorList>
            <person name="Mckernan K.J."/>
            <person name="Helbert Y."/>
            <person name="Kane L.T."/>
            <person name="Ebling H."/>
            <person name="Zhang L."/>
            <person name="Liu B."/>
            <person name="Eaton Z."/>
            <person name="Mclaughlin S."/>
            <person name="Kingan S."/>
            <person name="Baybayan P."/>
            <person name="Concepcion G."/>
            <person name="Jordan M."/>
            <person name="Riva A."/>
            <person name="Barbazuk W."/>
            <person name="Harkins T."/>
        </authorList>
    </citation>
    <scope>NUCLEOTIDE SEQUENCE [LARGE SCALE GENOMIC DNA]</scope>
    <source>
        <strain evidence="13">cv. Jamaican Lion 4</strain>
        <tissue evidence="12">Leaf</tissue>
    </source>
</reference>
<feature type="transmembrane region" description="Helical" evidence="10">
    <location>
        <begin position="1177"/>
        <end position="1199"/>
    </location>
</feature>
<evidence type="ECO:0000256" key="10">
    <source>
        <dbReference type="SAM" id="Phobius"/>
    </source>
</evidence>
<dbReference type="GO" id="GO:0016020">
    <property type="term" value="C:membrane"/>
    <property type="evidence" value="ECO:0007669"/>
    <property type="project" value="InterPro"/>
</dbReference>
<name>A0A7J6HBY4_CANSA</name>
<keyword evidence="8 10" id="KW-0472">Membrane</keyword>
<dbReference type="InterPro" id="IPR036047">
    <property type="entry name" value="F-box-like_dom_sf"/>
</dbReference>
<dbReference type="Pfam" id="PF00646">
    <property type="entry name" value="F-box"/>
    <property type="match status" value="1"/>
</dbReference>
<feature type="transmembrane region" description="Helical" evidence="10">
    <location>
        <begin position="1144"/>
        <end position="1165"/>
    </location>
</feature>
<keyword evidence="7 10" id="KW-1133">Transmembrane helix</keyword>
<feature type="transmembrane region" description="Helical" evidence="10">
    <location>
        <begin position="1117"/>
        <end position="1138"/>
    </location>
</feature>
<evidence type="ECO:0000259" key="11">
    <source>
        <dbReference type="PROSITE" id="PS50181"/>
    </source>
</evidence>
<dbReference type="PROSITE" id="PS50181">
    <property type="entry name" value="FBOX"/>
    <property type="match status" value="1"/>
</dbReference>
<dbReference type="InterPro" id="IPR006527">
    <property type="entry name" value="F-box-assoc_dom_typ1"/>
</dbReference>
<feature type="compositionally biased region" description="Polar residues" evidence="9">
    <location>
        <begin position="304"/>
        <end position="315"/>
    </location>
</feature>
<keyword evidence="4" id="KW-0762">Sugar transport</keyword>
<comment type="caution">
    <text evidence="12">The sequence shown here is derived from an EMBL/GenBank/DDBJ whole genome shotgun (WGS) entry which is preliminary data.</text>
</comment>
<dbReference type="NCBIfam" id="TIGR01640">
    <property type="entry name" value="F_box_assoc_1"/>
    <property type="match status" value="1"/>
</dbReference>